<dbReference type="RefSeq" id="WP_188363784.1">
    <property type="nucleotide sequence ID" value="NZ_BAABJF010000011.1"/>
</dbReference>
<accession>A0A917CFD7</accession>
<feature type="domain" description="Chorismatase FkbO/Hyg5-like N-terminal" evidence="1">
    <location>
        <begin position="53"/>
        <end position="169"/>
    </location>
</feature>
<evidence type="ECO:0000259" key="1">
    <source>
        <dbReference type="Pfam" id="PF21168"/>
    </source>
</evidence>
<organism evidence="2 3">
    <name type="scientific">Marinicella pacifica</name>
    <dbReference type="NCBI Taxonomy" id="1171543"/>
    <lineage>
        <taxon>Bacteria</taxon>
        <taxon>Pseudomonadati</taxon>
        <taxon>Pseudomonadota</taxon>
        <taxon>Gammaproteobacteria</taxon>
        <taxon>Lysobacterales</taxon>
        <taxon>Marinicellaceae</taxon>
        <taxon>Marinicella</taxon>
    </lineage>
</organism>
<reference evidence="2" key="2">
    <citation type="submission" date="2020-09" db="EMBL/GenBank/DDBJ databases">
        <authorList>
            <person name="Sun Q."/>
            <person name="Zhou Y."/>
        </authorList>
    </citation>
    <scope>NUCLEOTIDE SEQUENCE</scope>
    <source>
        <strain evidence="2">CGMCC 1.12181</strain>
    </source>
</reference>
<reference evidence="2" key="1">
    <citation type="journal article" date="2014" name="Int. J. Syst. Evol. Microbiol.">
        <title>Complete genome sequence of Corynebacterium casei LMG S-19264T (=DSM 44701T), isolated from a smear-ripened cheese.</title>
        <authorList>
            <consortium name="US DOE Joint Genome Institute (JGI-PGF)"/>
            <person name="Walter F."/>
            <person name="Albersmeier A."/>
            <person name="Kalinowski J."/>
            <person name="Ruckert C."/>
        </authorList>
    </citation>
    <scope>NUCLEOTIDE SEQUENCE</scope>
    <source>
        <strain evidence="2">CGMCC 1.12181</strain>
    </source>
</reference>
<dbReference type="EMBL" id="BMEO01000001">
    <property type="protein sequence ID" value="GGF84513.1"/>
    <property type="molecule type" value="Genomic_DNA"/>
</dbReference>
<dbReference type="AlphaFoldDB" id="A0A917CFD7"/>
<comment type="caution">
    <text evidence="2">The sequence shown here is derived from an EMBL/GenBank/DDBJ whole genome shotgun (WGS) entry which is preliminary data.</text>
</comment>
<proteinExistence type="predicted"/>
<evidence type="ECO:0000313" key="2">
    <source>
        <dbReference type="EMBL" id="GGF84513.1"/>
    </source>
</evidence>
<name>A0A917CFD7_9GAMM</name>
<gene>
    <name evidence="2" type="primary">rapK</name>
    <name evidence="2" type="ORF">GCM10011365_01830</name>
</gene>
<dbReference type="Pfam" id="PF21168">
    <property type="entry name" value="FkbO_Hyg5-like_N"/>
    <property type="match status" value="1"/>
</dbReference>
<dbReference type="Gene3D" id="3.30.1330.40">
    <property type="entry name" value="RutC-like"/>
    <property type="match status" value="1"/>
</dbReference>
<sequence>MNKSDSQTQQLRVSTTLSDYPLVQFSYMNQAEKDDTTVILPFEVLSQSPGYREIWQLQAPATYEKQKNRRLIQSDQFLVLIYDSQSSDLSDVVSSVYDDAFQTGSNTGYGHLIRVWNYFPAINDNKAGMENYQRFCVARHALLDRHNQLGRPNPAATAIGTHNQQSCYVFIFSKTPGTVIENIRQVSAWEYPLHYSPKQPRFSRAMQFGNLLMCSGTASVVGHETRHKDDLRLQFKECMRNIAVLLSAADIRTDLTEGLFRFYLRDTDDVDDLKQCIKSAGLKHHVILGGDICREDLLVECEAVFQNN</sequence>
<keyword evidence="3" id="KW-1185">Reference proteome</keyword>
<dbReference type="Proteomes" id="UP000605253">
    <property type="component" value="Unassembled WGS sequence"/>
</dbReference>
<protein>
    <submittedName>
        <fullName evidence="2">Pteridine-dependent deoxygenase like protein</fullName>
    </submittedName>
</protein>
<dbReference type="InterPro" id="IPR049368">
    <property type="entry name" value="FkbO_Hyg5-like_N"/>
</dbReference>
<dbReference type="SUPFAM" id="SSF55298">
    <property type="entry name" value="YjgF-like"/>
    <property type="match status" value="1"/>
</dbReference>
<dbReference type="InterPro" id="IPR035959">
    <property type="entry name" value="RutC-like_sf"/>
</dbReference>
<evidence type="ECO:0000313" key="3">
    <source>
        <dbReference type="Proteomes" id="UP000605253"/>
    </source>
</evidence>